<dbReference type="GO" id="GO:0005694">
    <property type="term" value="C:chromosome"/>
    <property type="evidence" value="ECO:0007669"/>
    <property type="project" value="TreeGrafter"/>
</dbReference>
<proteinExistence type="predicted"/>
<dbReference type="RefSeq" id="WP_132826947.1">
    <property type="nucleotide sequence ID" value="NZ_SMFP01000001.1"/>
</dbReference>
<dbReference type="SMART" id="SM00470">
    <property type="entry name" value="ParB"/>
    <property type="match status" value="1"/>
</dbReference>
<comment type="caution">
    <text evidence="2">The sequence shown here is derived from an EMBL/GenBank/DDBJ whole genome shotgun (WGS) entry which is preliminary data.</text>
</comment>
<sequence length="277" mass="30298">MKIINGGNVQRIALDKIEVEGRLRGIREAFVENLLAMAEDTGITTPIHVRKIGARFVLIDGAHRLEVSRRLGLDDIAALVVECRAEEARAMEASNNLGAARMTPLQTAVFVASWKRQYYAMHPERKPGAFKGNQHTGNMVGINLTLTKTIADAFGVSEPTIKRALMAGDHLDPEEVTALEGAPGRITMEDLKALAKIDDAEERTSVISMVASGQAKTLRKAAKVARVTPETAPKDPVEEAFKGLFERWKRAPMAARRRFIEEIGDDLTSMQDGGGEL</sequence>
<protein>
    <submittedName>
        <fullName evidence="2">Chromosome partitioning protein ParB</fullName>
    </submittedName>
</protein>
<dbReference type="Pfam" id="PF02195">
    <property type="entry name" value="ParB_N"/>
    <property type="match status" value="1"/>
</dbReference>
<name>A0A4R5F1F9_9RHOB</name>
<evidence type="ECO:0000313" key="2">
    <source>
        <dbReference type="EMBL" id="TDE40957.1"/>
    </source>
</evidence>
<dbReference type="EMBL" id="SMFP01000001">
    <property type="protein sequence ID" value="TDE40957.1"/>
    <property type="molecule type" value="Genomic_DNA"/>
</dbReference>
<dbReference type="OrthoDB" id="2053844at2"/>
<dbReference type="SUPFAM" id="SSF110849">
    <property type="entry name" value="ParB/Sulfiredoxin"/>
    <property type="match status" value="1"/>
</dbReference>
<dbReference type="InterPro" id="IPR050336">
    <property type="entry name" value="Chromosome_partition/occlusion"/>
</dbReference>
<dbReference type="InterPro" id="IPR003115">
    <property type="entry name" value="ParB_N"/>
</dbReference>
<dbReference type="InterPro" id="IPR036086">
    <property type="entry name" value="ParB/Sulfiredoxin_sf"/>
</dbReference>
<reference evidence="2 3" key="1">
    <citation type="submission" date="2019-03" db="EMBL/GenBank/DDBJ databases">
        <authorList>
            <person name="Zhang S."/>
        </authorList>
    </citation>
    <scope>NUCLEOTIDE SEQUENCE [LARGE SCALE GENOMIC DNA]</scope>
    <source>
        <strain evidence="2 3">S4J41</strain>
    </source>
</reference>
<keyword evidence="3" id="KW-1185">Reference proteome</keyword>
<organism evidence="2 3">
    <name type="scientific">Antarcticimicrobium sediminis</name>
    <dbReference type="NCBI Taxonomy" id="2546227"/>
    <lineage>
        <taxon>Bacteria</taxon>
        <taxon>Pseudomonadati</taxon>
        <taxon>Pseudomonadota</taxon>
        <taxon>Alphaproteobacteria</taxon>
        <taxon>Rhodobacterales</taxon>
        <taxon>Paracoccaceae</taxon>
        <taxon>Antarcticimicrobium</taxon>
    </lineage>
</organism>
<dbReference type="Gene3D" id="3.90.1530.30">
    <property type="match status" value="1"/>
</dbReference>
<dbReference type="PANTHER" id="PTHR33375:SF1">
    <property type="entry name" value="CHROMOSOME-PARTITIONING PROTEIN PARB-RELATED"/>
    <property type="match status" value="1"/>
</dbReference>
<dbReference type="GO" id="GO:0007059">
    <property type="term" value="P:chromosome segregation"/>
    <property type="evidence" value="ECO:0007669"/>
    <property type="project" value="TreeGrafter"/>
</dbReference>
<gene>
    <name evidence="2" type="ORF">E1B25_01725</name>
</gene>
<dbReference type="Gene3D" id="1.10.10.2830">
    <property type="match status" value="1"/>
</dbReference>
<dbReference type="AlphaFoldDB" id="A0A4R5F1F9"/>
<accession>A0A4R5F1F9</accession>
<dbReference type="PANTHER" id="PTHR33375">
    <property type="entry name" value="CHROMOSOME-PARTITIONING PROTEIN PARB-RELATED"/>
    <property type="match status" value="1"/>
</dbReference>
<evidence type="ECO:0000313" key="3">
    <source>
        <dbReference type="Proteomes" id="UP000294662"/>
    </source>
</evidence>
<evidence type="ECO:0000259" key="1">
    <source>
        <dbReference type="SMART" id="SM00470"/>
    </source>
</evidence>
<dbReference type="Proteomes" id="UP000294662">
    <property type="component" value="Unassembled WGS sequence"/>
</dbReference>
<feature type="domain" description="ParB-like N-terminal" evidence="1">
    <location>
        <begin position="10"/>
        <end position="97"/>
    </location>
</feature>